<evidence type="ECO:0000313" key="2">
    <source>
        <dbReference type="EMBL" id="PHT27064.1"/>
    </source>
</evidence>
<organism evidence="2 3">
    <name type="scientific">Capsicum baccatum</name>
    <name type="common">Peruvian pepper</name>
    <dbReference type="NCBI Taxonomy" id="33114"/>
    <lineage>
        <taxon>Eukaryota</taxon>
        <taxon>Viridiplantae</taxon>
        <taxon>Streptophyta</taxon>
        <taxon>Embryophyta</taxon>
        <taxon>Tracheophyta</taxon>
        <taxon>Spermatophyta</taxon>
        <taxon>Magnoliopsida</taxon>
        <taxon>eudicotyledons</taxon>
        <taxon>Gunneridae</taxon>
        <taxon>Pentapetalae</taxon>
        <taxon>asterids</taxon>
        <taxon>lamiids</taxon>
        <taxon>Solanales</taxon>
        <taxon>Solanaceae</taxon>
        <taxon>Solanoideae</taxon>
        <taxon>Capsiceae</taxon>
        <taxon>Capsicum</taxon>
    </lineage>
</organism>
<proteinExistence type="predicted"/>
<sequence>MAPLKDQNKMRRDKTNKLNLEMVPEKTLRTPKVKASPKSSSHLQSRPLSNEEVEKEVVKSADSALVVNAAVTQLKNLHGEIDMASNSARSSYRIVNHRLKCIISNERLGFSQLNLNIRSCKPLDQIPF</sequence>
<comment type="caution">
    <text evidence="2">The sequence shown here is derived from an EMBL/GenBank/DDBJ whole genome shotgun (WGS) entry which is preliminary data.</text>
</comment>
<name>A0A2G2V256_CAPBA</name>
<keyword evidence="3" id="KW-1185">Reference proteome</keyword>
<accession>A0A2G2V256</accession>
<feature type="region of interest" description="Disordered" evidence="1">
    <location>
        <begin position="1"/>
        <end position="53"/>
    </location>
</feature>
<evidence type="ECO:0000256" key="1">
    <source>
        <dbReference type="SAM" id="MobiDB-lite"/>
    </source>
</evidence>
<dbReference type="Proteomes" id="UP000224567">
    <property type="component" value="Unassembled WGS sequence"/>
</dbReference>
<dbReference type="OrthoDB" id="766386at2759"/>
<feature type="compositionally biased region" description="Basic and acidic residues" evidence="1">
    <location>
        <begin position="1"/>
        <end position="16"/>
    </location>
</feature>
<feature type="compositionally biased region" description="Polar residues" evidence="1">
    <location>
        <begin position="37"/>
        <end position="48"/>
    </location>
</feature>
<evidence type="ECO:0008006" key="4">
    <source>
        <dbReference type="Google" id="ProtNLM"/>
    </source>
</evidence>
<protein>
    <recommendedName>
        <fullName evidence="4">Calmodulin-binding domain-containing protein</fullName>
    </recommendedName>
</protein>
<dbReference type="AlphaFoldDB" id="A0A2G2V256"/>
<reference evidence="2 3" key="1">
    <citation type="journal article" date="2017" name="Genome Biol.">
        <title>New reference genome sequences of hot pepper reveal the massive evolution of plant disease-resistance genes by retroduplication.</title>
        <authorList>
            <person name="Kim S."/>
            <person name="Park J."/>
            <person name="Yeom S.I."/>
            <person name="Kim Y.M."/>
            <person name="Seo E."/>
            <person name="Kim K.T."/>
            <person name="Kim M.S."/>
            <person name="Lee J.M."/>
            <person name="Cheong K."/>
            <person name="Shin H.S."/>
            <person name="Kim S.B."/>
            <person name="Han K."/>
            <person name="Lee J."/>
            <person name="Park M."/>
            <person name="Lee H.A."/>
            <person name="Lee H.Y."/>
            <person name="Lee Y."/>
            <person name="Oh S."/>
            <person name="Lee J.H."/>
            <person name="Choi E."/>
            <person name="Choi E."/>
            <person name="Lee S.E."/>
            <person name="Jeon J."/>
            <person name="Kim H."/>
            <person name="Choi G."/>
            <person name="Song H."/>
            <person name="Lee J."/>
            <person name="Lee S.C."/>
            <person name="Kwon J.K."/>
            <person name="Lee H.Y."/>
            <person name="Koo N."/>
            <person name="Hong Y."/>
            <person name="Kim R.W."/>
            <person name="Kang W.H."/>
            <person name="Huh J.H."/>
            <person name="Kang B.C."/>
            <person name="Yang T.J."/>
            <person name="Lee Y.H."/>
            <person name="Bennetzen J.L."/>
            <person name="Choi D."/>
        </authorList>
    </citation>
    <scope>NUCLEOTIDE SEQUENCE [LARGE SCALE GENOMIC DNA]</scope>
    <source>
        <strain evidence="3">cv. PBC81</strain>
    </source>
</reference>
<dbReference type="EMBL" id="MLFT02000550">
    <property type="protein sequence ID" value="PHT27064.1"/>
    <property type="molecule type" value="Genomic_DNA"/>
</dbReference>
<gene>
    <name evidence="2" type="ORF">CQW23_33324</name>
</gene>
<evidence type="ECO:0000313" key="3">
    <source>
        <dbReference type="Proteomes" id="UP000224567"/>
    </source>
</evidence>
<reference evidence="3" key="2">
    <citation type="journal article" date="2017" name="J. Anim. Genet.">
        <title>Multiple reference genome sequences of hot pepper reveal the massive evolution of plant disease resistance genes by retroduplication.</title>
        <authorList>
            <person name="Kim S."/>
            <person name="Park J."/>
            <person name="Yeom S.-I."/>
            <person name="Kim Y.-M."/>
            <person name="Seo E."/>
            <person name="Kim K.-T."/>
            <person name="Kim M.-S."/>
            <person name="Lee J.M."/>
            <person name="Cheong K."/>
            <person name="Shin H.-S."/>
            <person name="Kim S.-B."/>
            <person name="Han K."/>
            <person name="Lee J."/>
            <person name="Park M."/>
            <person name="Lee H.-A."/>
            <person name="Lee H.-Y."/>
            <person name="Lee Y."/>
            <person name="Oh S."/>
            <person name="Lee J.H."/>
            <person name="Choi E."/>
            <person name="Choi E."/>
            <person name="Lee S.E."/>
            <person name="Jeon J."/>
            <person name="Kim H."/>
            <person name="Choi G."/>
            <person name="Song H."/>
            <person name="Lee J."/>
            <person name="Lee S.-C."/>
            <person name="Kwon J.-K."/>
            <person name="Lee H.-Y."/>
            <person name="Koo N."/>
            <person name="Hong Y."/>
            <person name="Kim R.W."/>
            <person name="Kang W.-H."/>
            <person name="Huh J.H."/>
            <person name="Kang B.-C."/>
            <person name="Yang T.-J."/>
            <person name="Lee Y.-H."/>
            <person name="Bennetzen J.L."/>
            <person name="Choi D."/>
        </authorList>
    </citation>
    <scope>NUCLEOTIDE SEQUENCE [LARGE SCALE GENOMIC DNA]</scope>
    <source>
        <strain evidence="3">cv. PBC81</strain>
    </source>
</reference>